<dbReference type="CDD" id="cd07346">
    <property type="entry name" value="ABC_6TM_exporters"/>
    <property type="match status" value="1"/>
</dbReference>
<dbReference type="Pfam" id="PF00005">
    <property type="entry name" value="ABC_tran"/>
    <property type="match status" value="1"/>
</dbReference>
<dbReference type="GO" id="GO:0005524">
    <property type="term" value="F:ATP binding"/>
    <property type="evidence" value="ECO:0007669"/>
    <property type="project" value="UniProtKB-KW"/>
</dbReference>
<feature type="transmembrane region" description="Helical" evidence="7">
    <location>
        <begin position="20"/>
        <end position="42"/>
    </location>
</feature>
<dbReference type="InterPro" id="IPR017871">
    <property type="entry name" value="ABC_transporter-like_CS"/>
</dbReference>
<keyword evidence="2 7" id="KW-0812">Transmembrane</keyword>
<dbReference type="Gene3D" id="3.40.50.300">
    <property type="entry name" value="P-loop containing nucleotide triphosphate hydrolases"/>
    <property type="match status" value="1"/>
</dbReference>
<evidence type="ECO:0000256" key="2">
    <source>
        <dbReference type="ARBA" id="ARBA00022692"/>
    </source>
</evidence>
<organism evidence="10 11">
    <name type="scientific">Paenibacillus macquariensis</name>
    <dbReference type="NCBI Taxonomy" id="948756"/>
    <lineage>
        <taxon>Bacteria</taxon>
        <taxon>Bacillati</taxon>
        <taxon>Bacillota</taxon>
        <taxon>Bacilli</taxon>
        <taxon>Bacillales</taxon>
        <taxon>Paenibacillaceae</taxon>
        <taxon>Paenibacillus</taxon>
    </lineage>
</organism>
<evidence type="ECO:0000256" key="7">
    <source>
        <dbReference type="SAM" id="Phobius"/>
    </source>
</evidence>
<keyword evidence="5 7" id="KW-1133">Transmembrane helix</keyword>
<evidence type="ECO:0000313" key="10">
    <source>
        <dbReference type="EMBL" id="SIQ62533.1"/>
    </source>
</evidence>
<dbReference type="Gene3D" id="1.20.1560.10">
    <property type="entry name" value="ABC transporter type 1, transmembrane domain"/>
    <property type="match status" value="1"/>
</dbReference>
<evidence type="ECO:0000259" key="8">
    <source>
        <dbReference type="PROSITE" id="PS50893"/>
    </source>
</evidence>
<evidence type="ECO:0000256" key="6">
    <source>
        <dbReference type="ARBA" id="ARBA00023136"/>
    </source>
</evidence>
<keyword evidence="6 7" id="KW-0472">Membrane</keyword>
<gene>
    <name evidence="10" type="ORF">SAMN05421578_10362</name>
</gene>
<dbReference type="RefSeq" id="WP_068582081.1">
    <property type="nucleotide sequence ID" value="NZ_FTNK01000003.1"/>
</dbReference>
<dbReference type="InterPro" id="IPR036640">
    <property type="entry name" value="ABC1_TM_sf"/>
</dbReference>
<evidence type="ECO:0000256" key="3">
    <source>
        <dbReference type="ARBA" id="ARBA00022741"/>
    </source>
</evidence>
<evidence type="ECO:0000313" key="11">
    <source>
        <dbReference type="Proteomes" id="UP000186666"/>
    </source>
</evidence>
<dbReference type="InterPro" id="IPR039421">
    <property type="entry name" value="Type_1_exporter"/>
</dbReference>
<dbReference type="SUPFAM" id="SSF52540">
    <property type="entry name" value="P-loop containing nucleoside triphosphate hydrolases"/>
    <property type="match status" value="1"/>
</dbReference>
<name>A0ABY1JQT0_9BACL</name>
<dbReference type="Pfam" id="PF00664">
    <property type="entry name" value="ABC_membrane"/>
    <property type="match status" value="1"/>
</dbReference>
<dbReference type="InterPro" id="IPR003439">
    <property type="entry name" value="ABC_transporter-like_ATP-bd"/>
</dbReference>
<dbReference type="PROSITE" id="PS00211">
    <property type="entry name" value="ABC_TRANSPORTER_1"/>
    <property type="match status" value="1"/>
</dbReference>
<comment type="caution">
    <text evidence="10">The sequence shown here is derived from an EMBL/GenBank/DDBJ whole genome shotgun (WGS) entry which is preliminary data.</text>
</comment>
<feature type="domain" description="ABC transmembrane type-1" evidence="9">
    <location>
        <begin position="22"/>
        <end position="303"/>
    </location>
</feature>
<evidence type="ECO:0000259" key="9">
    <source>
        <dbReference type="PROSITE" id="PS50929"/>
    </source>
</evidence>
<feature type="transmembrane region" description="Helical" evidence="7">
    <location>
        <begin position="250"/>
        <end position="268"/>
    </location>
</feature>
<feature type="transmembrane region" description="Helical" evidence="7">
    <location>
        <begin position="57"/>
        <end position="77"/>
    </location>
</feature>
<proteinExistence type="predicted"/>
<evidence type="ECO:0000256" key="4">
    <source>
        <dbReference type="ARBA" id="ARBA00022840"/>
    </source>
</evidence>
<comment type="subcellular location">
    <subcellularLocation>
        <location evidence="1">Cell membrane</location>
        <topology evidence="1">Multi-pass membrane protein</topology>
    </subcellularLocation>
</comment>
<dbReference type="InterPro" id="IPR011527">
    <property type="entry name" value="ABC1_TM_dom"/>
</dbReference>
<dbReference type="PROSITE" id="PS50893">
    <property type="entry name" value="ABC_TRANSPORTER_2"/>
    <property type="match status" value="1"/>
</dbReference>
<keyword evidence="4 10" id="KW-0067">ATP-binding</keyword>
<dbReference type="Proteomes" id="UP000186666">
    <property type="component" value="Unassembled WGS sequence"/>
</dbReference>
<dbReference type="EMBL" id="FTNK01000003">
    <property type="protein sequence ID" value="SIQ62533.1"/>
    <property type="molecule type" value="Genomic_DNA"/>
</dbReference>
<dbReference type="PANTHER" id="PTHR43394:SF1">
    <property type="entry name" value="ATP-BINDING CASSETTE SUB-FAMILY B MEMBER 10, MITOCHONDRIAL"/>
    <property type="match status" value="1"/>
</dbReference>
<accession>A0ABY1JQT0</accession>
<reference evidence="10 11" key="1">
    <citation type="submission" date="2017-01" db="EMBL/GenBank/DDBJ databases">
        <authorList>
            <person name="Varghese N."/>
            <person name="Submissions S."/>
        </authorList>
    </citation>
    <scope>NUCLEOTIDE SEQUENCE [LARGE SCALE GENOMIC DNA]</scope>
    <source>
        <strain evidence="10 11">ATCC 23464</strain>
    </source>
</reference>
<protein>
    <submittedName>
        <fullName evidence="10">ATP-binding cassette, subfamily B, MsbA</fullName>
    </submittedName>
</protein>
<dbReference type="PANTHER" id="PTHR43394">
    <property type="entry name" value="ATP-DEPENDENT PERMEASE MDL1, MITOCHONDRIAL"/>
    <property type="match status" value="1"/>
</dbReference>
<dbReference type="InterPro" id="IPR027417">
    <property type="entry name" value="P-loop_NTPase"/>
</dbReference>
<evidence type="ECO:0000256" key="1">
    <source>
        <dbReference type="ARBA" id="ARBA00004651"/>
    </source>
</evidence>
<feature type="transmembrane region" description="Helical" evidence="7">
    <location>
        <begin position="145"/>
        <end position="178"/>
    </location>
</feature>
<dbReference type="SUPFAM" id="SSF90123">
    <property type="entry name" value="ABC transporter transmembrane region"/>
    <property type="match status" value="1"/>
</dbReference>
<keyword evidence="3" id="KW-0547">Nucleotide-binding</keyword>
<feature type="domain" description="ABC transporter" evidence="8">
    <location>
        <begin position="337"/>
        <end position="572"/>
    </location>
</feature>
<keyword evidence="11" id="KW-1185">Reference proteome</keyword>
<evidence type="ECO:0000256" key="5">
    <source>
        <dbReference type="ARBA" id="ARBA00022989"/>
    </source>
</evidence>
<dbReference type="PROSITE" id="PS50929">
    <property type="entry name" value="ABC_TM1F"/>
    <property type="match status" value="1"/>
</dbReference>
<dbReference type="InterPro" id="IPR003593">
    <property type="entry name" value="AAA+_ATPase"/>
</dbReference>
<dbReference type="SMART" id="SM00382">
    <property type="entry name" value="AAA"/>
    <property type="match status" value="1"/>
</dbReference>
<sequence>MSQGKTMNRLFFYMKRQRLLYAGLTFTMLLGVALELWIAWFLSNVTNAASVGEIERWPFFIGLGAVVLVLIGLNAYLDHYWKTKVSVNIRKDMRNDTMEQLLKVSVPYRDDNHSGELLSRITTDNQAVGNGCGHTLMSLIKNPILIMASFVYLLLIHWQLALICLGIGPLTVLIGGVFGKLMRSNTGNLQETLGRMSAFLQDVLGGVAVVKTFGLERKLLRKFSRHNATLVQLETNGGKIEGAATSVSEVFGNLTFLIAILVAAFWVAKGSLEVGAMLAFIQLMNYLVGPFMQLPGQWASFQGSLGSADRIFSLLDAPTEVEKLPEEGHANKVFRSLTMSDVTFQYSSSSTPVLDSVCFHATGGEVVAVVGASGGGKSTLFKLLLGFYPITAGKISIDGNNTAEMSLHELRGYFSYVPQENHLFTGTIRDNIADGKVDASEEEIMNAARSANAYDFIMEMEEGLDTQVGERGTRLSGGQKQRISIARAILRNAPVLLLDEATAALDNESERLVQDALLKLMVGRTTLVIAHRLSTITHADRILVMENGRIVENGHHTDLMRQGERYFRLYTTQLQKEVTHEETLKQG</sequence>